<dbReference type="Gene3D" id="3.90.79.10">
    <property type="entry name" value="Nucleoside Triphosphate Pyrophosphohydrolase"/>
    <property type="match status" value="1"/>
</dbReference>
<evidence type="ECO:0000313" key="3">
    <source>
        <dbReference type="EMBL" id="MFC7443157.1"/>
    </source>
</evidence>
<accession>A0ABW2RQ64</accession>
<evidence type="ECO:0000313" key="4">
    <source>
        <dbReference type="Proteomes" id="UP001596500"/>
    </source>
</evidence>
<dbReference type="InterPro" id="IPR000086">
    <property type="entry name" value="NUDIX_hydrolase_dom"/>
</dbReference>
<dbReference type="InterPro" id="IPR015797">
    <property type="entry name" value="NUDIX_hydrolase-like_dom_sf"/>
</dbReference>
<organism evidence="3 4">
    <name type="scientific">Laceyella putida</name>
    <dbReference type="NCBI Taxonomy" id="110101"/>
    <lineage>
        <taxon>Bacteria</taxon>
        <taxon>Bacillati</taxon>
        <taxon>Bacillota</taxon>
        <taxon>Bacilli</taxon>
        <taxon>Bacillales</taxon>
        <taxon>Thermoactinomycetaceae</taxon>
        <taxon>Laceyella</taxon>
    </lineage>
</organism>
<keyword evidence="4" id="KW-1185">Reference proteome</keyword>
<proteinExistence type="predicted"/>
<dbReference type="SUPFAM" id="SSF55811">
    <property type="entry name" value="Nudix"/>
    <property type="match status" value="1"/>
</dbReference>
<dbReference type="EC" id="3.6.-.-" evidence="3"/>
<comment type="caution">
    <text evidence="3">The sequence shown here is derived from an EMBL/GenBank/DDBJ whole genome shotgun (WGS) entry which is preliminary data.</text>
</comment>
<gene>
    <name evidence="3" type="ORF">ACFQNG_19000</name>
</gene>
<feature type="domain" description="Nudix hydrolase" evidence="2">
    <location>
        <begin position="184"/>
        <end position="328"/>
    </location>
</feature>
<dbReference type="Proteomes" id="UP001596500">
    <property type="component" value="Unassembled WGS sequence"/>
</dbReference>
<name>A0ABW2RQ64_9BACL</name>
<dbReference type="PROSITE" id="PS51462">
    <property type="entry name" value="NUDIX"/>
    <property type="match status" value="1"/>
</dbReference>
<feature type="transmembrane region" description="Helical" evidence="1">
    <location>
        <begin position="6"/>
        <end position="29"/>
    </location>
</feature>
<dbReference type="EMBL" id="JBHTBW010000081">
    <property type="protein sequence ID" value="MFC7443157.1"/>
    <property type="molecule type" value="Genomic_DNA"/>
</dbReference>
<sequence>MVKDVFTNVVANLVTALIFGVSAYIILYIRMSGITQTIRRVIHPKQRVFALHDLKINGINRLEVSKFLSPLSEHERDILVKFHAARNGSNPHNGSSIRLDGISPVSNDKKEYTAHISKVGFFDFIATNLTAYPANAPIRSFRSQMATLMRSFRTFGLIQQVVNEVHKYGEPKKVEDVLENRSLANIISVSVLIVDATGRIGIVERTNKVAVSSGNFGATCAGTVGDVDFDADNPFESCGLREIKEELNLDLERLHFDGIVVPKQKMQPIFLYHASIDQTWEELFPIMEQARDISFETQAFYAVPVEDIIKFASHTRMTDTAAYQVWQYAVKNGQDNNWYKTLLLPFDVKRYLIPWNSQKDGTK</sequence>
<dbReference type="GO" id="GO:0016787">
    <property type="term" value="F:hydrolase activity"/>
    <property type="evidence" value="ECO:0007669"/>
    <property type="project" value="UniProtKB-KW"/>
</dbReference>
<reference evidence="4" key="1">
    <citation type="journal article" date="2019" name="Int. J. Syst. Evol. Microbiol.">
        <title>The Global Catalogue of Microorganisms (GCM) 10K type strain sequencing project: providing services to taxonomists for standard genome sequencing and annotation.</title>
        <authorList>
            <consortium name="The Broad Institute Genomics Platform"/>
            <consortium name="The Broad Institute Genome Sequencing Center for Infectious Disease"/>
            <person name="Wu L."/>
            <person name="Ma J."/>
        </authorList>
    </citation>
    <scope>NUCLEOTIDE SEQUENCE [LARGE SCALE GENOMIC DNA]</scope>
    <source>
        <strain evidence="4">CGMCC 1.12942</strain>
    </source>
</reference>
<keyword evidence="1" id="KW-0812">Transmembrane</keyword>
<evidence type="ECO:0000259" key="2">
    <source>
        <dbReference type="PROSITE" id="PS51462"/>
    </source>
</evidence>
<protein>
    <submittedName>
        <fullName evidence="3">NUDIX hydrolase</fullName>
        <ecNumber evidence="3">3.6.-.-</ecNumber>
    </submittedName>
</protein>
<keyword evidence="1" id="KW-0472">Membrane</keyword>
<dbReference type="RefSeq" id="WP_379867484.1">
    <property type="nucleotide sequence ID" value="NZ_JBHTBW010000081.1"/>
</dbReference>
<keyword evidence="1" id="KW-1133">Transmembrane helix</keyword>
<keyword evidence="3" id="KW-0378">Hydrolase</keyword>
<evidence type="ECO:0000256" key="1">
    <source>
        <dbReference type="SAM" id="Phobius"/>
    </source>
</evidence>